<dbReference type="InterPro" id="IPR007690">
    <property type="entry name" value="T2SS_GspM"/>
</dbReference>
<keyword evidence="5" id="KW-0997">Cell inner membrane</keyword>
<evidence type="ECO:0008006" key="14">
    <source>
        <dbReference type="Google" id="ProtNLM"/>
    </source>
</evidence>
<evidence type="ECO:0000313" key="12">
    <source>
        <dbReference type="EMBL" id="ABD27084.1"/>
    </source>
</evidence>
<dbReference type="KEGG" id="nar:Saro_2648"/>
<dbReference type="eggNOG" id="COG3149">
    <property type="taxonomic scope" value="Bacteria"/>
</dbReference>
<dbReference type="InterPro" id="IPR023229">
    <property type="entry name" value="T2SS_M_periplasmic_sf"/>
</dbReference>
<dbReference type="GO" id="GO:0005886">
    <property type="term" value="C:plasma membrane"/>
    <property type="evidence" value="ECO:0007669"/>
    <property type="project" value="UniProtKB-SubCell"/>
</dbReference>
<keyword evidence="7" id="KW-0653">Protein transport</keyword>
<keyword evidence="8 11" id="KW-1133">Transmembrane helix</keyword>
<dbReference type="RefSeq" id="WP_011446290.1">
    <property type="nucleotide sequence ID" value="NC_007794.1"/>
</dbReference>
<keyword evidence="6 11" id="KW-0812">Transmembrane</keyword>
<feature type="coiled-coil region" evidence="10">
    <location>
        <begin position="44"/>
        <end position="71"/>
    </location>
</feature>
<dbReference type="GO" id="GO:0015628">
    <property type="term" value="P:protein secretion by the type II secretion system"/>
    <property type="evidence" value="ECO:0007669"/>
    <property type="project" value="InterPro"/>
</dbReference>
<keyword evidence="13" id="KW-1185">Reference proteome</keyword>
<dbReference type="Proteomes" id="UP000009134">
    <property type="component" value="Chromosome"/>
</dbReference>
<keyword evidence="10" id="KW-0175">Coiled coil</keyword>
<keyword evidence="4" id="KW-1003">Cell membrane</keyword>
<dbReference type="STRING" id="279238.Saro_2648"/>
<reference evidence="13" key="1">
    <citation type="submission" date="2006-01" db="EMBL/GenBank/DDBJ databases">
        <title>Complete sequence of Novosphingobium aromaticivorans DSM 12444.</title>
        <authorList>
            <consortium name="US DOE Joint Genome Institute"/>
            <person name="Copeland A."/>
            <person name="Lucas S."/>
            <person name="Lapidus A."/>
            <person name="Barry K."/>
            <person name="Detter J.C."/>
            <person name="Glavina T."/>
            <person name="Hammon N."/>
            <person name="Israni S."/>
            <person name="Pitluck S."/>
            <person name="Chain P."/>
            <person name="Malfatti S."/>
            <person name="Shin M."/>
            <person name="Vergez L."/>
            <person name="Schmutz J."/>
            <person name="Larimer F."/>
            <person name="Land M."/>
            <person name="Kyrpides N."/>
            <person name="Ivanova N."/>
            <person name="Fredrickson J."/>
            <person name="Balkwill D."/>
            <person name="Romine M.F."/>
            <person name="Richardson P."/>
        </authorList>
    </citation>
    <scope>NUCLEOTIDE SEQUENCE [LARGE SCALE GENOMIC DNA]</scope>
    <source>
        <strain evidence="13">ATCC 700278 / DSM 12444 / CCUG 56034 / CIP 105152 / NBRC 16084 / F199</strain>
    </source>
</reference>
<accession>Q2G4Y9</accession>
<evidence type="ECO:0000256" key="7">
    <source>
        <dbReference type="ARBA" id="ARBA00022927"/>
    </source>
</evidence>
<evidence type="ECO:0000256" key="5">
    <source>
        <dbReference type="ARBA" id="ARBA00022519"/>
    </source>
</evidence>
<organism evidence="12 13">
    <name type="scientific">Novosphingobium aromaticivorans (strain ATCC 700278 / DSM 12444 / CCUG 56034 / CIP 105152 / NBRC 16084 / F199)</name>
    <dbReference type="NCBI Taxonomy" id="279238"/>
    <lineage>
        <taxon>Bacteria</taxon>
        <taxon>Pseudomonadati</taxon>
        <taxon>Pseudomonadota</taxon>
        <taxon>Alphaproteobacteria</taxon>
        <taxon>Sphingomonadales</taxon>
        <taxon>Sphingomonadaceae</taxon>
        <taxon>Novosphingobium</taxon>
    </lineage>
</organism>
<evidence type="ECO:0000256" key="6">
    <source>
        <dbReference type="ARBA" id="ARBA00022692"/>
    </source>
</evidence>
<evidence type="ECO:0000256" key="4">
    <source>
        <dbReference type="ARBA" id="ARBA00022475"/>
    </source>
</evidence>
<keyword evidence="3" id="KW-0813">Transport</keyword>
<dbReference type="GO" id="GO:0015627">
    <property type="term" value="C:type II protein secretion system complex"/>
    <property type="evidence" value="ECO:0007669"/>
    <property type="project" value="InterPro"/>
</dbReference>
<feature type="transmembrane region" description="Helical" evidence="11">
    <location>
        <begin position="20"/>
        <end position="44"/>
    </location>
</feature>
<dbReference type="Gene3D" id="3.30.1360.100">
    <property type="entry name" value="General secretion pathway protein M, EpsM"/>
    <property type="match status" value="1"/>
</dbReference>
<dbReference type="SUPFAM" id="SSF103054">
    <property type="entry name" value="General secretion pathway protein M, EpsM"/>
    <property type="match status" value="1"/>
</dbReference>
<dbReference type="HOGENOM" id="CLU_118900_4_0_5"/>
<dbReference type="Pfam" id="PF04612">
    <property type="entry name" value="T2SSM"/>
    <property type="match status" value="1"/>
</dbReference>
<sequence length="159" mass="16227">MRSGLNVWYGGLTARERGLVSVAGGLVASIVLVYGIVLPVGTALDDAADRHRNATERAGRIEAQIAALKAAPAGKTAVLAGPVEQIAGASAQEAGFVVQSNQRRGSDMAVILIPTARPSAALAWLDGLMAQGLAVEQLTMTPAPDGSVSVNVTLRRSGS</sequence>
<evidence type="ECO:0000256" key="2">
    <source>
        <dbReference type="ARBA" id="ARBA00010637"/>
    </source>
</evidence>
<dbReference type="EMBL" id="CP000248">
    <property type="protein sequence ID" value="ABD27084.1"/>
    <property type="molecule type" value="Genomic_DNA"/>
</dbReference>
<evidence type="ECO:0000256" key="3">
    <source>
        <dbReference type="ARBA" id="ARBA00022448"/>
    </source>
</evidence>
<evidence type="ECO:0000256" key="1">
    <source>
        <dbReference type="ARBA" id="ARBA00004377"/>
    </source>
</evidence>
<keyword evidence="9 11" id="KW-0472">Membrane</keyword>
<evidence type="ECO:0000256" key="8">
    <source>
        <dbReference type="ARBA" id="ARBA00022989"/>
    </source>
</evidence>
<evidence type="ECO:0000256" key="9">
    <source>
        <dbReference type="ARBA" id="ARBA00023136"/>
    </source>
</evidence>
<evidence type="ECO:0000256" key="10">
    <source>
        <dbReference type="SAM" id="Coils"/>
    </source>
</evidence>
<gene>
    <name evidence="12" type="ordered locus">Saro_2648</name>
</gene>
<protein>
    <recommendedName>
        <fullName evidence="14">General secretion pathway M protein</fullName>
    </recommendedName>
</protein>
<comment type="subcellular location">
    <subcellularLocation>
        <location evidence="1">Cell inner membrane</location>
        <topology evidence="1">Single-pass membrane protein</topology>
    </subcellularLocation>
</comment>
<evidence type="ECO:0000313" key="13">
    <source>
        <dbReference type="Proteomes" id="UP000009134"/>
    </source>
</evidence>
<dbReference type="AlphaFoldDB" id="Q2G4Y9"/>
<evidence type="ECO:0000256" key="11">
    <source>
        <dbReference type="SAM" id="Phobius"/>
    </source>
</evidence>
<comment type="similarity">
    <text evidence="2">Belongs to the GSP M family.</text>
</comment>
<name>Q2G4Y9_NOVAD</name>
<proteinExistence type="inferred from homology"/>